<accession>A0A9Q1CP76</accession>
<gene>
    <name evidence="1" type="ORF">HOLleu_00504</name>
</gene>
<evidence type="ECO:0000313" key="1">
    <source>
        <dbReference type="EMBL" id="KAJ8048260.1"/>
    </source>
</evidence>
<protein>
    <submittedName>
        <fullName evidence="1">Uncharacterized protein</fullName>
    </submittedName>
</protein>
<sequence>MIQIHRFLWWQDGDPSKEVKEYKMVVHLLGAESSPSYAGFALHKTVENNQQDYDPRVAKMVKDNVYVDDCLPSVPTVKEGKTVIPQLCKMLSKCCKC</sequence>
<reference evidence="1" key="1">
    <citation type="submission" date="2021-10" db="EMBL/GenBank/DDBJ databases">
        <title>Tropical sea cucumber genome reveals ecological adaptation and Cuvierian tubules defense mechanism.</title>
        <authorList>
            <person name="Chen T."/>
        </authorList>
    </citation>
    <scope>NUCLEOTIDE SEQUENCE</scope>
    <source>
        <strain evidence="1">Nanhai2018</strain>
        <tissue evidence="1">Muscle</tissue>
    </source>
</reference>
<proteinExistence type="predicted"/>
<comment type="caution">
    <text evidence="1">The sequence shown here is derived from an EMBL/GenBank/DDBJ whole genome shotgun (WGS) entry which is preliminary data.</text>
</comment>
<dbReference type="OrthoDB" id="8052806at2759"/>
<dbReference type="Proteomes" id="UP001152320">
    <property type="component" value="Chromosome 1"/>
</dbReference>
<keyword evidence="2" id="KW-1185">Reference proteome</keyword>
<evidence type="ECO:0000313" key="2">
    <source>
        <dbReference type="Proteomes" id="UP001152320"/>
    </source>
</evidence>
<dbReference type="PANTHER" id="PTHR47331">
    <property type="entry name" value="PHD-TYPE DOMAIN-CONTAINING PROTEIN"/>
    <property type="match status" value="1"/>
</dbReference>
<dbReference type="EMBL" id="JAIZAY010000001">
    <property type="protein sequence ID" value="KAJ8048260.1"/>
    <property type="molecule type" value="Genomic_DNA"/>
</dbReference>
<organism evidence="1 2">
    <name type="scientific">Holothuria leucospilota</name>
    <name type="common">Black long sea cucumber</name>
    <name type="synonym">Mertensiothuria leucospilota</name>
    <dbReference type="NCBI Taxonomy" id="206669"/>
    <lineage>
        <taxon>Eukaryota</taxon>
        <taxon>Metazoa</taxon>
        <taxon>Echinodermata</taxon>
        <taxon>Eleutherozoa</taxon>
        <taxon>Echinozoa</taxon>
        <taxon>Holothuroidea</taxon>
        <taxon>Aspidochirotacea</taxon>
        <taxon>Aspidochirotida</taxon>
        <taxon>Holothuriidae</taxon>
        <taxon>Holothuria</taxon>
    </lineage>
</organism>
<dbReference type="AlphaFoldDB" id="A0A9Q1CP76"/>
<name>A0A9Q1CP76_HOLLE</name>